<comment type="caution">
    <text evidence="1">The sequence shown here is derived from an EMBL/GenBank/DDBJ whole genome shotgun (WGS) entry which is preliminary data.</text>
</comment>
<dbReference type="EMBL" id="BGZK01002157">
    <property type="protein sequence ID" value="GBP91301.1"/>
    <property type="molecule type" value="Genomic_DNA"/>
</dbReference>
<dbReference type="AlphaFoldDB" id="A0A4C1ZQY6"/>
<protein>
    <submittedName>
        <fullName evidence="1">Uncharacterized protein</fullName>
    </submittedName>
</protein>
<evidence type="ECO:0000313" key="2">
    <source>
        <dbReference type="Proteomes" id="UP000299102"/>
    </source>
</evidence>
<accession>A0A4C1ZQY6</accession>
<organism evidence="1 2">
    <name type="scientific">Eumeta variegata</name>
    <name type="common">Bagworm moth</name>
    <name type="synonym">Eumeta japonica</name>
    <dbReference type="NCBI Taxonomy" id="151549"/>
    <lineage>
        <taxon>Eukaryota</taxon>
        <taxon>Metazoa</taxon>
        <taxon>Ecdysozoa</taxon>
        <taxon>Arthropoda</taxon>
        <taxon>Hexapoda</taxon>
        <taxon>Insecta</taxon>
        <taxon>Pterygota</taxon>
        <taxon>Neoptera</taxon>
        <taxon>Endopterygota</taxon>
        <taxon>Lepidoptera</taxon>
        <taxon>Glossata</taxon>
        <taxon>Ditrysia</taxon>
        <taxon>Tineoidea</taxon>
        <taxon>Psychidae</taxon>
        <taxon>Oiketicinae</taxon>
        <taxon>Eumeta</taxon>
    </lineage>
</organism>
<gene>
    <name evidence="1" type="ORF">EVAR_96501_1</name>
</gene>
<keyword evidence="2" id="KW-1185">Reference proteome</keyword>
<proteinExistence type="predicted"/>
<sequence length="166" mass="18299">MEEHPVRLPPCELAGRESAVRAEGGVSTVPLRCEASALRTSHDLPSMYVLQEYDETLKMDIKSECDVEDSAIIQVLATSHSHVLKVQCLAPPCRSKRRIQTHVLATVSDGAASTPPCTFLIHSVLQNEDEDQDCKEVLGVPPNTSSLIDSRHLRPNTKKYTIAKKI</sequence>
<evidence type="ECO:0000313" key="1">
    <source>
        <dbReference type="EMBL" id="GBP91301.1"/>
    </source>
</evidence>
<reference evidence="1 2" key="1">
    <citation type="journal article" date="2019" name="Commun. Biol.">
        <title>The bagworm genome reveals a unique fibroin gene that provides high tensile strength.</title>
        <authorList>
            <person name="Kono N."/>
            <person name="Nakamura H."/>
            <person name="Ohtoshi R."/>
            <person name="Tomita M."/>
            <person name="Numata K."/>
            <person name="Arakawa K."/>
        </authorList>
    </citation>
    <scope>NUCLEOTIDE SEQUENCE [LARGE SCALE GENOMIC DNA]</scope>
</reference>
<dbReference type="Proteomes" id="UP000299102">
    <property type="component" value="Unassembled WGS sequence"/>
</dbReference>
<name>A0A4C1ZQY6_EUMVA</name>